<dbReference type="SMART" id="SM00558">
    <property type="entry name" value="JmjC"/>
    <property type="match status" value="1"/>
</dbReference>
<dbReference type="OrthoDB" id="9764016at2"/>
<evidence type="ECO:0000313" key="6">
    <source>
        <dbReference type="Proteomes" id="UP000064201"/>
    </source>
</evidence>
<dbReference type="STRING" id="106634.TVD_06805"/>
<dbReference type="GO" id="GO:0046872">
    <property type="term" value="F:metal ion binding"/>
    <property type="evidence" value="ECO:0007669"/>
    <property type="project" value="UniProtKB-KW"/>
</dbReference>
<dbReference type="InterPro" id="IPR003347">
    <property type="entry name" value="JmjC_dom"/>
</dbReference>
<keyword evidence="3" id="KW-0408">Iron</keyword>
<protein>
    <submittedName>
        <fullName evidence="5">Cupin</fullName>
    </submittedName>
</protein>
<dbReference type="PANTHER" id="PTHR13096:SF8">
    <property type="entry name" value="RIBOSOMAL OXYGENASE 1"/>
    <property type="match status" value="1"/>
</dbReference>
<dbReference type="Gene3D" id="3.40.366.30">
    <property type="entry name" value="50S ribosomal protein L16 arginine hydroxylase, Chain A, Domain 2"/>
    <property type="match status" value="1"/>
</dbReference>
<dbReference type="AlphaFoldDB" id="A0A0G3G897"/>
<dbReference type="InterPro" id="IPR039994">
    <property type="entry name" value="NO66-like"/>
</dbReference>
<dbReference type="PANTHER" id="PTHR13096">
    <property type="entry name" value="MINA53 MYC INDUCED NUCLEAR ANTIGEN"/>
    <property type="match status" value="1"/>
</dbReference>
<evidence type="ECO:0000259" key="4">
    <source>
        <dbReference type="PROSITE" id="PS51184"/>
    </source>
</evidence>
<comment type="cofactor">
    <cofactor evidence="1">
        <name>Fe(2+)</name>
        <dbReference type="ChEBI" id="CHEBI:29033"/>
    </cofactor>
</comment>
<evidence type="ECO:0000256" key="2">
    <source>
        <dbReference type="ARBA" id="ARBA00022723"/>
    </source>
</evidence>
<evidence type="ECO:0000313" key="5">
    <source>
        <dbReference type="EMBL" id="AKJ95086.1"/>
    </source>
</evidence>
<dbReference type="EMBL" id="CP011367">
    <property type="protein sequence ID" value="AKJ95086.1"/>
    <property type="molecule type" value="Genomic_DNA"/>
</dbReference>
<dbReference type="RefSeq" id="WP_047251168.1">
    <property type="nucleotide sequence ID" value="NZ_CP011367.1"/>
</dbReference>
<dbReference type="Proteomes" id="UP000064201">
    <property type="component" value="Chromosome"/>
</dbReference>
<name>A0A0G3G897_9GAMM</name>
<evidence type="ECO:0000256" key="1">
    <source>
        <dbReference type="ARBA" id="ARBA00001954"/>
    </source>
</evidence>
<reference evidence="5 6" key="1">
    <citation type="submission" date="2015-04" db="EMBL/GenBank/DDBJ databases">
        <title>Complete Sequence for the Genome of the Thioalkalivibrio versutus D301.</title>
        <authorList>
            <person name="Mu T."/>
            <person name="Zhou J."/>
            <person name="Xu X."/>
        </authorList>
    </citation>
    <scope>NUCLEOTIDE SEQUENCE [LARGE SCALE GENOMIC DNA]</scope>
    <source>
        <strain evidence="5 6">D301</strain>
    </source>
</reference>
<dbReference type="Pfam" id="PF08007">
    <property type="entry name" value="JmjC_2"/>
    <property type="match status" value="1"/>
</dbReference>
<dbReference type="PATRIC" id="fig|106634.4.peg.1394"/>
<gene>
    <name evidence="5" type="ORF">TVD_06805</name>
</gene>
<accession>A0A0G3G897</accession>
<organism evidence="5 6">
    <name type="scientific">Thioalkalivibrio versutus</name>
    <dbReference type="NCBI Taxonomy" id="106634"/>
    <lineage>
        <taxon>Bacteria</taxon>
        <taxon>Pseudomonadati</taxon>
        <taxon>Pseudomonadota</taxon>
        <taxon>Gammaproteobacteria</taxon>
        <taxon>Chromatiales</taxon>
        <taxon>Ectothiorhodospiraceae</taxon>
        <taxon>Thioalkalivibrio</taxon>
    </lineage>
</organism>
<dbReference type="SUPFAM" id="SSF51197">
    <property type="entry name" value="Clavaminate synthase-like"/>
    <property type="match status" value="1"/>
</dbReference>
<feature type="domain" description="JmjC" evidence="4">
    <location>
        <begin position="105"/>
        <end position="233"/>
    </location>
</feature>
<keyword evidence="6" id="KW-1185">Reference proteome</keyword>
<dbReference type="Gene3D" id="2.60.120.650">
    <property type="entry name" value="Cupin"/>
    <property type="match status" value="1"/>
</dbReference>
<evidence type="ECO:0000256" key="3">
    <source>
        <dbReference type="ARBA" id="ARBA00023004"/>
    </source>
</evidence>
<dbReference type="PROSITE" id="PS51184">
    <property type="entry name" value="JMJC"/>
    <property type="match status" value="1"/>
</dbReference>
<proteinExistence type="predicted"/>
<keyword evidence="2" id="KW-0479">Metal-binding</keyword>
<dbReference type="GO" id="GO:0016706">
    <property type="term" value="F:2-oxoglutarate-dependent dioxygenase activity"/>
    <property type="evidence" value="ECO:0007669"/>
    <property type="project" value="TreeGrafter"/>
</dbReference>
<dbReference type="KEGG" id="tvr:TVD_06805"/>
<sequence length="390" mass="42815">MAAPDPNQPLALLGGLTPAEFLRDYWQQRPLLVRDAIAGFENPIEPDDLAGLATDPDAASRIVSGHVDRQDWDVEYGPFEAEPLGELPERDWTLLVTDVERFWSGGPDFLAHFDFIPRWRRDDLMISYAPPGGSVGPHVDQYDVFLFQAAGRRRWQIQDPPGSLDCHDDLPLAILRAFDPTETWELGPGDLLYLPPNLPHYGLSLDDQCMTWSVGFRAPTILDVLTGFLEERANVIGDQARFEDPGRHPSAHAAELPAADREALREALRALLAAEDHDLDAYLGRFLTRPAGNVELAPGDPGLAATAGPADRFAIHPGVRRAWFQGPDGPILCIAGNDYPAQAVAADVLEAFCSAETLSIAEWEEAIPMIRQILEDGLEAGWLAPDDPGE</sequence>